<gene>
    <name evidence="2" type="ORF">RJT34_23441</name>
</gene>
<reference evidence="2 3" key="1">
    <citation type="submission" date="2024-01" db="EMBL/GenBank/DDBJ databases">
        <title>The genomes of 5 underutilized Papilionoideae crops provide insights into root nodulation and disease resistance.</title>
        <authorList>
            <person name="Yuan L."/>
        </authorList>
    </citation>
    <scope>NUCLEOTIDE SEQUENCE [LARGE SCALE GENOMIC DNA]</scope>
    <source>
        <strain evidence="2">LY-2023</strain>
        <tissue evidence="2">Leaf</tissue>
    </source>
</reference>
<protein>
    <submittedName>
        <fullName evidence="2">Uncharacterized protein</fullName>
    </submittedName>
</protein>
<dbReference type="EMBL" id="JAYKXN010000006">
    <property type="protein sequence ID" value="KAK7278413.1"/>
    <property type="molecule type" value="Genomic_DNA"/>
</dbReference>
<proteinExistence type="predicted"/>
<keyword evidence="1" id="KW-0812">Transmembrane</keyword>
<organism evidence="2 3">
    <name type="scientific">Clitoria ternatea</name>
    <name type="common">Butterfly pea</name>
    <dbReference type="NCBI Taxonomy" id="43366"/>
    <lineage>
        <taxon>Eukaryota</taxon>
        <taxon>Viridiplantae</taxon>
        <taxon>Streptophyta</taxon>
        <taxon>Embryophyta</taxon>
        <taxon>Tracheophyta</taxon>
        <taxon>Spermatophyta</taxon>
        <taxon>Magnoliopsida</taxon>
        <taxon>eudicotyledons</taxon>
        <taxon>Gunneridae</taxon>
        <taxon>Pentapetalae</taxon>
        <taxon>rosids</taxon>
        <taxon>fabids</taxon>
        <taxon>Fabales</taxon>
        <taxon>Fabaceae</taxon>
        <taxon>Papilionoideae</taxon>
        <taxon>50 kb inversion clade</taxon>
        <taxon>NPAAA clade</taxon>
        <taxon>indigoferoid/millettioid clade</taxon>
        <taxon>Phaseoleae</taxon>
        <taxon>Clitoria</taxon>
    </lineage>
</organism>
<keyword evidence="1" id="KW-0472">Membrane</keyword>
<keyword evidence="3" id="KW-1185">Reference proteome</keyword>
<evidence type="ECO:0000313" key="2">
    <source>
        <dbReference type="EMBL" id="KAK7278413.1"/>
    </source>
</evidence>
<comment type="caution">
    <text evidence="2">The sequence shown here is derived from an EMBL/GenBank/DDBJ whole genome shotgun (WGS) entry which is preliminary data.</text>
</comment>
<sequence>MEMKLQNAFARFAPFLCIFTVSMFLVYVNNRNGVVGSNHGQVKSKYISPYQCDVVIESERTVKVCSDGMVVSFVFLASSKFITL</sequence>
<name>A0AAN9FST5_CLITE</name>
<evidence type="ECO:0000313" key="3">
    <source>
        <dbReference type="Proteomes" id="UP001359559"/>
    </source>
</evidence>
<evidence type="ECO:0000256" key="1">
    <source>
        <dbReference type="SAM" id="Phobius"/>
    </source>
</evidence>
<feature type="transmembrane region" description="Helical" evidence="1">
    <location>
        <begin position="12"/>
        <end position="28"/>
    </location>
</feature>
<keyword evidence="1" id="KW-1133">Transmembrane helix</keyword>
<dbReference type="Proteomes" id="UP001359559">
    <property type="component" value="Unassembled WGS sequence"/>
</dbReference>
<dbReference type="AlphaFoldDB" id="A0AAN9FST5"/>
<accession>A0AAN9FST5</accession>